<sequence length="769" mass="87237">MYPCLDIIPHMGHFLSLFAEKRARSQATAPCSFESPSKETMLYCTAFSVYTFVVTLGYTNFQTIFGPNLSIFTLVCQMWVLACLAVKFFLDKNKSVNLVLSLILIVVAFLSWHFSGESWLLWLVFFVICGNGIQCKKLAYASIFGVVPVFLVTVISASLGFIHNEIIYGANGIVRYSMGFLHPNSFSRFLFVICVAFVVIRFGKNSLLDIAFMLIVALFSFLIAGSRTTALLLIVGAVLLFVFYCVKGESSERIIVKGLSVAVILEIIASFYFMVFFNENNRIHFFLNMILSDRLKLSHEYFKIRPFSFWGLDSSAYPMIGGYESFTVDNAFCHLYLRQGLLPSIFFMIGFFLLLFKIMDEERLNAFVFGFIMMAFYSFSESVGLMVECNYFLITLGSVLFSRRKMQSDIKGKNALPNTINHIVFVLPHFAKMPAGGYKMVFLYANHLASRGCKITICFDCKNALKKVWIPELVRKFICRFLVLYYPDWYDLRSDINKSCIFGIKDENLPDANHVVATAVETATPVAELSSRKGLKHYLIQDYETWVMSEDEVRRTYSLGMSNIVVSDWLAELVQEATGVKPTLIKNPVDESIFYPDEVDRQNHEIAALYHVQERKGFSDLFQALESAKKDVPDLIVNVFGTPDRPEWFPSWFRYTQNATPEQLRGIYSRSAIFACATRSEGFGLTLAESMFCGCALVSTSFKGVYEYANTSCALLSPVRCPASLADNLIMLLKDPEEARRIANLGKIHARRECSMAQAFKSLEEEFDV</sequence>
<dbReference type="CDD" id="cd03801">
    <property type="entry name" value="GT4_PimA-like"/>
    <property type="match status" value="1"/>
</dbReference>
<dbReference type="PANTHER" id="PTHR46401">
    <property type="entry name" value="GLYCOSYLTRANSFERASE WBBK-RELATED"/>
    <property type="match status" value="1"/>
</dbReference>
<name>A0A261FY79_9BIFI</name>
<gene>
    <name evidence="3" type="ORF">BEUL_2308</name>
</gene>
<dbReference type="GO" id="GO:0016757">
    <property type="term" value="F:glycosyltransferase activity"/>
    <property type="evidence" value="ECO:0007669"/>
    <property type="project" value="InterPro"/>
</dbReference>
<proteinExistence type="predicted"/>
<keyword evidence="1 3" id="KW-0808">Transferase</keyword>
<feature type="transmembrane region" description="Helical" evidence="2">
    <location>
        <begin position="363"/>
        <end position="379"/>
    </location>
</feature>
<feature type="transmembrane region" description="Helical" evidence="2">
    <location>
        <begin position="71"/>
        <end position="89"/>
    </location>
</feature>
<evidence type="ECO:0000256" key="2">
    <source>
        <dbReference type="SAM" id="Phobius"/>
    </source>
</evidence>
<dbReference type="Gene3D" id="3.40.50.11090">
    <property type="match status" value="1"/>
</dbReference>
<feature type="transmembrane region" description="Helical" evidence="2">
    <location>
        <begin position="119"/>
        <end position="135"/>
    </location>
</feature>
<feature type="transmembrane region" description="Helical" evidence="2">
    <location>
        <begin position="230"/>
        <end position="246"/>
    </location>
</feature>
<feature type="transmembrane region" description="Helical" evidence="2">
    <location>
        <begin position="96"/>
        <end position="113"/>
    </location>
</feature>
<dbReference type="PANTHER" id="PTHR46401:SF2">
    <property type="entry name" value="GLYCOSYLTRANSFERASE WBBK-RELATED"/>
    <property type="match status" value="1"/>
</dbReference>
<dbReference type="Pfam" id="PF13692">
    <property type="entry name" value="Glyco_trans_1_4"/>
    <property type="match status" value="1"/>
</dbReference>
<keyword evidence="2" id="KW-1133">Transmembrane helix</keyword>
<evidence type="ECO:0000313" key="4">
    <source>
        <dbReference type="Proteomes" id="UP000216057"/>
    </source>
</evidence>
<dbReference type="Gene3D" id="3.40.50.2000">
    <property type="entry name" value="Glycogen Phosphorylase B"/>
    <property type="match status" value="1"/>
</dbReference>
<dbReference type="Proteomes" id="UP000216057">
    <property type="component" value="Unassembled WGS sequence"/>
</dbReference>
<reference evidence="3 4" key="1">
    <citation type="journal article" date="2017" name="BMC Genomics">
        <title>Comparative genomic and phylogenomic analyses of the Bifidobacteriaceae family.</title>
        <authorList>
            <person name="Lugli G.A."/>
            <person name="Milani C."/>
            <person name="Turroni F."/>
            <person name="Duranti S."/>
            <person name="Mancabelli L."/>
            <person name="Mangifesta M."/>
            <person name="Ferrario C."/>
            <person name="Modesto M."/>
            <person name="Mattarelli P."/>
            <person name="Jiri K."/>
            <person name="van Sinderen D."/>
            <person name="Ventura M."/>
        </authorList>
    </citation>
    <scope>NUCLEOTIDE SEQUENCE [LARGE SCALE GENOMIC DNA]</scope>
    <source>
        <strain evidence="3 4">DSM 100216</strain>
    </source>
</reference>
<protein>
    <submittedName>
        <fullName evidence="3">Glycosyl transferase family 1</fullName>
    </submittedName>
</protein>
<organism evidence="3 4">
    <name type="scientific">Bifidobacterium eulemuris</name>
    <dbReference type="NCBI Taxonomy" id="1765219"/>
    <lineage>
        <taxon>Bacteria</taxon>
        <taxon>Bacillati</taxon>
        <taxon>Actinomycetota</taxon>
        <taxon>Actinomycetes</taxon>
        <taxon>Bifidobacteriales</taxon>
        <taxon>Bifidobacteriaceae</taxon>
        <taxon>Bifidobacterium</taxon>
    </lineage>
</organism>
<dbReference type="EMBL" id="MWWZ01000021">
    <property type="protein sequence ID" value="OZG63903.1"/>
    <property type="molecule type" value="Genomic_DNA"/>
</dbReference>
<feature type="transmembrane region" description="Helical" evidence="2">
    <location>
        <begin position="142"/>
        <end position="162"/>
    </location>
</feature>
<dbReference type="GO" id="GO:0009103">
    <property type="term" value="P:lipopolysaccharide biosynthetic process"/>
    <property type="evidence" value="ECO:0007669"/>
    <property type="project" value="TreeGrafter"/>
</dbReference>
<accession>A0A261FY79</accession>
<keyword evidence="2" id="KW-0472">Membrane</keyword>
<comment type="caution">
    <text evidence="3">The sequence shown here is derived from an EMBL/GenBank/DDBJ whole genome shotgun (WGS) entry which is preliminary data.</text>
</comment>
<feature type="transmembrane region" description="Helical" evidence="2">
    <location>
        <begin position="182"/>
        <end position="200"/>
    </location>
</feature>
<evidence type="ECO:0000313" key="3">
    <source>
        <dbReference type="EMBL" id="OZG63903.1"/>
    </source>
</evidence>
<feature type="transmembrane region" description="Helical" evidence="2">
    <location>
        <begin position="207"/>
        <end position="224"/>
    </location>
</feature>
<feature type="transmembrane region" description="Helical" evidence="2">
    <location>
        <begin position="258"/>
        <end position="277"/>
    </location>
</feature>
<evidence type="ECO:0000256" key="1">
    <source>
        <dbReference type="ARBA" id="ARBA00022679"/>
    </source>
</evidence>
<dbReference type="AlphaFoldDB" id="A0A261FY79"/>
<keyword evidence="2" id="KW-0812">Transmembrane</keyword>
<feature type="transmembrane region" description="Helical" evidence="2">
    <location>
        <begin position="336"/>
        <end position="356"/>
    </location>
</feature>
<feature type="transmembrane region" description="Helical" evidence="2">
    <location>
        <begin position="40"/>
        <end position="59"/>
    </location>
</feature>
<dbReference type="SUPFAM" id="SSF53756">
    <property type="entry name" value="UDP-Glycosyltransferase/glycogen phosphorylase"/>
    <property type="match status" value="1"/>
</dbReference>